<evidence type="ECO:0000313" key="2">
    <source>
        <dbReference type="Proteomes" id="UP001249851"/>
    </source>
</evidence>
<gene>
    <name evidence="1" type="ORF">P5673_031733</name>
</gene>
<sequence>MTQHSSNPELLLRDPSFRHSKWKQGSEALKAYDISMTVPCTRLMGNRPTPFDTFKQKLESKVIPFCKSYSPPLRAAVQFIIFETEKAPRFGPPRNQTASFKRQDIKM</sequence>
<comment type="caution">
    <text evidence="1">The sequence shown here is derived from an EMBL/GenBank/DDBJ whole genome shotgun (WGS) entry which is preliminary data.</text>
</comment>
<proteinExistence type="predicted"/>
<dbReference type="EMBL" id="JARQWQ010000155">
    <property type="protein sequence ID" value="KAK2548126.1"/>
    <property type="molecule type" value="Genomic_DNA"/>
</dbReference>
<dbReference type="Proteomes" id="UP001249851">
    <property type="component" value="Unassembled WGS sequence"/>
</dbReference>
<reference evidence="1" key="2">
    <citation type="journal article" date="2023" name="Science">
        <title>Genomic signatures of disease resistance in endangered staghorn corals.</title>
        <authorList>
            <person name="Vollmer S.V."/>
            <person name="Selwyn J.D."/>
            <person name="Despard B.A."/>
            <person name="Roesel C.L."/>
        </authorList>
    </citation>
    <scope>NUCLEOTIDE SEQUENCE</scope>
    <source>
        <strain evidence="1">K2</strain>
    </source>
</reference>
<keyword evidence="2" id="KW-1185">Reference proteome</keyword>
<organism evidence="1 2">
    <name type="scientific">Acropora cervicornis</name>
    <name type="common">Staghorn coral</name>
    <dbReference type="NCBI Taxonomy" id="6130"/>
    <lineage>
        <taxon>Eukaryota</taxon>
        <taxon>Metazoa</taxon>
        <taxon>Cnidaria</taxon>
        <taxon>Anthozoa</taxon>
        <taxon>Hexacorallia</taxon>
        <taxon>Scleractinia</taxon>
        <taxon>Astrocoeniina</taxon>
        <taxon>Acroporidae</taxon>
        <taxon>Acropora</taxon>
    </lineage>
</organism>
<dbReference type="AlphaFoldDB" id="A0AAD9PS97"/>
<name>A0AAD9PS97_ACRCE</name>
<protein>
    <submittedName>
        <fullName evidence="1">Uncharacterized protein</fullName>
    </submittedName>
</protein>
<accession>A0AAD9PS97</accession>
<reference evidence="1" key="1">
    <citation type="journal article" date="2023" name="G3 (Bethesda)">
        <title>Whole genome assembly and annotation of the endangered Caribbean coral Acropora cervicornis.</title>
        <authorList>
            <person name="Selwyn J.D."/>
            <person name="Vollmer S.V."/>
        </authorList>
    </citation>
    <scope>NUCLEOTIDE SEQUENCE</scope>
    <source>
        <strain evidence="1">K2</strain>
    </source>
</reference>
<evidence type="ECO:0000313" key="1">
    <source>
        <dbReference type="EMBL" id="KAK2548126.1"/>
    </source>
</evidence>